<evidence type="ECO:0000313" key="4">
    <source>
        <dbReference type="EMBL" id="AIW06443.1"/>
    </source>
</evidence>
<keyword evidence="1" id="KW-0408">Iron</keyword>
<organism evidence="4">
    <name type="scientific">Beroe abyssicola</name>
    <name type="common">Comb jelly</name>
    <dbReference type="NCBI Taxonomy" id="320166"/>
    <lineage>
        <taxon>Eukaryota</taxon>
        <taxon>Metazoa</taxon>
        <taxon>Ctenophora</taxon>
        <taxon>Nuda</taxon>
        <taxon>Beroida</taxon>
        <taxon>Beroidae</taxon>
        <taxon>Beroe</taxon>
    </lineage>
</organism>
<proteinExistence type="evidence at transcript level"/>
<dbReference type="SUPFAM" id="SSF51197">
    <property type="entry name" value="Clavaminate synthase-like"/>
    <property type="match status" value="1"/>
</dbReference>
<dbReference type="InterPro" id="IPR044861">
    <property type="entry name" value="IPNS-like_FE2OG_OXY"/>
</dbReference>
<name>A0A0A0RZL0_BERAB</name>
<dbReference type="EMBL" id="KM233793">
    <property type="protein sequence ID" value="AIW06443.1"/>
    <property type="molecule type" value="mRNA"/>
</dbReference>
<dbReference type="InterPro" id="IPR050231">
    <property type="entry name" value="Iron_ascorbate_oxido_reductase"/>
</dbReference>
<dbReference type="PROSITE" id="PS51471">
    <property type="entry name" value="FE2OG_OXY"/>
    <property type="match status" value="1"/>
</dbReference>
<dbReference type="InterPro" id="IPR005123">
    <property type="entry name" value="Oxoglu/Fe-dep_dioxygenase_dom"/>
</dbReference>
<dbReference type="AlphaFoldDB" id="A0A0A0RZL0"/>
<evidence type="ECO:0000256" key="1">
    <source>
        <dbReference type="RuleBase" id="RU003682"/>
    </source>
</evidence>
<keyword evidence="1" id="KW-0479">Metal-binding</keyword>
<dbReference type="GO" id="GO:0016491">
    <property type="term" value="F:oxidoreductase activity"/>
    <property type="evidence" value="ECO:0007669"/>
    <property type="project" value="UniProtKB-KW"/>
</dbReference>
<accession>A0A0A0RZL0</accession>
<feature type="signal peptide" evidence="2">
    <location>
        <begin position="1"/>
        <end position="17"/>
    </location>
</feature>
<comment type="similarity">
    <text evidence="1">Belongs to the iron/ascorbate-dependent oxidoreductase family.</text>
</comment>
<keyword evidence="2" id="KW-0732">Signal</keyword>
<reference evidence="4" key="1">
    <citation type="journal article" date="2015" name="PLoS ONE">
        <title>Occurrence of Isopenicillin-N-Synthase Homologs in Bioluminescent Ctenophores and Implications for Coelenterazine Biosynthesis.</title>
        <authorList>
            <person name="Francis W.R."/>
            <person name="Shaner N.C."/>
            <person name="Christianson L.M."/>
            <person name="Powers M.L."/>
            <person name="Haddock S.H."/>
        </authorList>
    </citation>
    <scope>NUCLEOTIDE SEQUENCE</scope>
</reference>
<dbReference type="PANTHER" id="PTHR47990">
    <property type="entry name" value="2-OXOGLUTARATE (2OG) AND FE(II)-DEPENDENT OXYGENASE SUPERFAMILY PROTEIN-RELATED"/>
    <property type="match status" value="1"/>
</dbReference>
<sequence>MMKNTLVLLLFIGCTSASFLPSFIEKLFHGESEDVFAPVARIPYTDLLNDNLYVDPFILHSMKHYGFFYVVDVPGYNASTELNYMHRFHELPEKFKAALEIRRHNPENKNAYRGYCPGLDDVENTLQYKNLYNIGPHEIRAPMTNQKDDDLMKKLRYDCHEPNVWPATDDCEFDKGFKETFQAGFEIRRNIARAFVRSISRALEFPDLLSLFAEDEFSAMGLRKYPIRKRKNDNMYSDHDDILLRELEHVDSTVTVLSTFENPGLQMLYENQYRDAPVSGNGFIVNIGKLVDDILDNQLTSVKHRVTEVPFDRYSVTYFLGPQFDADISRSMTQARTEAGRKYNIFGEWIKDYLGAIELFYY</sequence>
<evidence type="ECO:0000259" key="3">
    <source>
        <dbReference type="PROSITE" id="PS51471"/>
    </source>
</evidence>
<dbReference type="GO" id="GO:0046872">
    <property type="term" value="F:metal ion binding"/>
    <property type="evidence" value="ECO:0007669"/>
    <property type="project" value="UniProtKB-KW"/>
</dbReference>
<feature type="domain" description="Fe2OG dioxygenase" evidence="3">
    <location>
        <begin position="216"/>
        <end position="322"/>
    </location>
</feature>
<dbReference type="Gene3D" id="2.60.120.330">
    <property type="entry name" value="B-lactam Antibiotic, Isopenicillin N Synthase, Chain"/>
    <property type="match status" value="1"/>
</dbReference>
<feature type="chain" id="PRO_5001969442" evidence="2">
    <location>
        <begin position="18"/>
        <end position="362"/>
    </location>
</feature>
<protein>
    <submittedName>
        <fullName evidence="4">Putative isopenicillin-n-synthase</fullName>
    </submittedName>
</protein>
<dbReference type="InterPro" id="IPR027443">
    <property type="entry name" value="IPNS-like_sf"/>
</dbReference>
<keyword evidence="1" id="KW-0560">Oxidoreductase</keyword>
<evidence type="ECO:0000256" key="2">
    <source>
        <dbReference type="SAM" id="SignalP"/>
    </source>
</evidence>
<dbReference type="Pfam" id="PF03171">
    <property type="entry name" value="2OG-FeII_Oxy"/>
    <property type="match status" value="1"/>
</dbReference>